<dbReference type="Proteomes" id="UP000245802">
    <property type="component" value="Chromosome"/>
</dbReference>
<keyword evidence="1" id="KW-0597">Phosphoprotein</keyword>
<dbReference type="CDD" id="cd06170">
    <property type="entry name" value="LuxR_C_like"/>
    <property type="match status" value="1"/>
</dbReference>
<dbReference type="PANTHER" id="PTHR43214">
    <property type="entry name" value="TWO-COMPONENT RESPONSE REGULATOR"/>
    <property type="match status" value="1"/>
</dbReference>
<protein>
    <submittedName>
        <fullName evidence="9">DNA-binding response regulator</fullName>
    </submittedName>
</protein>
<dbReference type="SUPFAM" id="SSF52172">
    <property type="entry name" value="CheY-like"/>
    <property type="match status" value="1"/>
</dbReference>
<dbReference type="InterPro" id="IPR039420">
    <property type="entry name" value="WalR-like"/>
</dbReference>
<dbReference type="PROSITE" id="PS50110">
    <property type="entry name" value="RESPONSE_REGULATORY"/>
    <property type="match status" value="1"/>
</dbReference>
<gene>
    <name evidence="9" type="ORF">C1280_29685</name>
</gene>
<dbReference type="InterPro" id="IPR011006">
    <property type="entry name" value="CheY-like_superfamily"/>
</dbReference>
<dbReference type="Pfam" id="PF00072">
    <property type="entry name" value="Response_reg"/>
    <property type="match status" value="1"/>
</dbReference>
<evidence type="ECO:0000256" key="3">
    <source>
        <dbReference type="ARBA" id="ARBA00023125"/>
    </source>
</evidence>
<evidence type="ECO:0000313" key="10">
    <source>
        <dbReference type="Proteomes" id="UP000245802"/>
    </source>
</evidence>
<dbReference type="EMBL" id="CP025958">
    <property type="protein sequence ID" value="AWM40748.1"/>
    <property type="molecule type" value="Genomic_DNA"/>
</dbReference>
<organism evidence="9 10">
    <name type="scientific">Gemmata obscuriglobus</name>
    <dbReference type="NCBI Taxonomy" id="114"/>
    <lineage>
        <taxon>Bacteria</taxon>
        <taxon>Pseudomonadati</taxon>
        <taxon>Planctomycetota</taxon>
        <taxon>Planctomycetia</taxon>
        <taxon>Gemmatales</taxon>
        <taxon>Gemmataceae</taxon>
        <taxon>Gemmata</taxon>
    </lineage>
</organism>
<dbReference type="PRINTS" id="PR00038">
    <property type="entry name" value="HTHLUXR"/>
</dbReference>
<evidence type="ECO:0000256" key="4">
    <source>
        <dbReference type="ARBA" id="ARBA00023163"/>
    </source>
</evidence>
<dbReference type="InterPro" id="IPR001789">
    <property type="entry name" value="Sig_transdc_resp-reg_receiver"/>
</dbReference>
<evidence type="ECO:0000259" key="8">
    <source>
        <dbReference type="PROSITE" id="PS50110"/>
    </source>
</evidence>
<evidence type="ECO:0000256" key="1">
    <source>
        <dbReference type="ARBA" id="ARBA00022553"/>
    </source>
</evidence>
<dbReference type="PROSITE" id="PS00622">
    <property type="entry name" value="HTH_LUXR_1"/>
    <property type="match status" value="1"/>
</dbReference>
<keyword evidence="4" id="KW-0804">Transcription</keyword>
<dbReference type="InterPro" id="IPR016032">
    <property type="entry name" value="Sig_transdc_resp-reg_C-effctor"/>
</dbReference>
<evidence type="ECO:0000256" key="2">
    <source>
        <dbReference type="ARBA" id="ARBA00023015"/>
    </source>
</evidence>
<feature type="domain" description="Response regulatory" evidence="8">
    <location>
        <begin position="35"/>
        <end position="150"/>
    </location>
</feature>
<dbReference type="SMART" id="SM00448">
    <property type="entry name" value="REC"/>
    <property type="match status" value="1"/>
</dbReference>
<dbReference type="CDD" id="cd17535">
    <property type="entry name" value="REC_NarL-like"/>
    <property type="match status" value="1"/>
</dbReference>
<sequence length="251" mass="26575">MPSAGHPLAPYRETQVPLQHSPPSAPLRLLPDARTVLIVDPHAVTREGLKAVINMSQGVRVVGEAGDGPTALAQAKELNPDLVVMEAVLPGLGGAYVAARLRAVKDQSVLVLTASEHAGMARLFLGMGVRGYVLKSSSTENVEEAVRTIAAGGRYFSPGIIGHSSGEGPRGPSGMALVEREVTVLVLVARGYSNKEISVKLMCSVKSVEIHKRRAMRRLELRSRVDLVHMAAAHGWLADRGSHAAPGTLPT</sequence>
<feature type="domain" description="HTH luxR-type" evidence="7">
    <location>
        <begin position="170"/>
        <end position="235"/>
    </location>
</feature>
<evidence type="ECO:0000256" key="6">
    <source>
        <dbReference type="SAM" id="MobiDB-lite"/>
    </source>
</evidence>
<feature type="region of interest" description="Disordered" evidence="6">
    <location>
        <begin position="1"/>
        <end position="24"/>
    </location>
</feature>
<dbReference type="PANTHER" id="PTHR43214:SF41">
    <property type="entry name" value="NITRATE_NITRITE RESPONSE REGULATOR PROTEIN NARP"/>
    <property type="match status" value="1"/>
</dbReference>
<dbReference type="InterPro" id="IPR058245">
    <property type="entry name" value="NreC/VraR/RcsB-like_REC"/>
</dbReference>
<dbReference type="Pfam" id="PF00196">
    <property type="entry name" value="GerE"/>
    <property type="match status" value="1"/>
</dbReference>
<evidence type="ECO:0000259" key="7">
    <source>
        <dbReference type="PROSITE" id="PS50043"/>
    </source>
</evidence>
<dbReference type="KEGG" id="gog:C1280_29685"/>
<keyword evidence="2" id="KW-0805">Transcription regulation</keyword>
<dbReference type="GO" id="GO:0003677">
    <property type="term" value="F:DNA binding"/>
    <property type="evidence" value="ECO:0007669"/>
    <property type="project" value="UniProtKB-KW"/>
</dbReference>
<dbReference type="GO" id="GO:0000160">
    <property type="term" value="P:phosphorelay signal transduction system"/>
    <property type="evidence" value="ECO:0007669"/>
    <property type="project" value="InterPro"/>
</dbReference>
<dbReference type="GO" id="GO:0006355">
    <property type="term" value="P:regulation of DNA-templated transcription"/>
    <property type="evidence" value="ECO:0007669"/>
    <property type="project" value="InterPro"/>
</dbReference>
<proteinExistence type="predicted"/>
<accession>A0A2Z3H4R2</accession>
<reference evidence="9 10" key="1">
    <citation type="submission" date="2018-01" db="EMBL/GenBank/DDBJ databases">
        <title>G. obscuriglobus.</title>
        <authorList>
            <person name="Franke J."/>
            <person name="Blomberg W."/>
            <person name="Selmecki A."/>
        </authorList>
    </citation>
    <scope>NUCLEOTIDE SEQUENCE [LARGE SCALE GENOMIC DNA]</scope>
    <source>
        <strain evidence="9 10">DSM 5831</strain>
    </source>
</reference>
<keyword evidence="10" id="KW-1185">Reference proteome</keyword>
<keyword evidence="3 9" id="KW-0238">DNA-binding</keyword>
<dbReference type="AlphaFoldDB" id="A0A2Z3H4R2"/>
<dbReference type="SMART" id="SM00421">
    <property type="entry name" value="HTH_LUXR"/>
    <property type="match status" value="1"/>
</dbReference>
<evidence type="ECO:0000256" key="5">
    <source>
        <dbReference type="PROSITE-ProRule" id="PRU00169"/>
    </source>
</evidence>
<dbReference type="PROSITE" id="PS50043">
    <property type="entry name" value="HTH_LUXR_2"/>
    <property type="match status" value="1"/>
</dbReference>
<dbReference type="Gene3D" id="3.40.50.2300">
    <property type="match status" value="1"/>
</dbReference>
<dbReference type="OrthoDB" id="9796655at2"/>
<dbReference type="InterPro" id="IPR000792">
    <property type="entry name" value="Tscrpt_reg_LuxR_C"/>
</dbReference>
<comment type="caution">
    <text evidence="5">Lacks conserved residue(s) required for the propagation of feature annotation.</text>
</comment>
<dbReference type="SUPFAM" id="SSF46894">
    <property type="entry name" value="C-terminal effector domain of the bipartite response regulators"/>
    <property type="match status" value="1"/>
</dbReference>
<name>A0A2Z3H4R2_9BACT</name>
<evidence type="ECO:0000313" key="9">
    <source>
        <dbReference type="EMBL" id="AWM40748.1"/>
    </source>
</evidence>